<keyword evidence="5 6" id="KW-0472">Membrane</keyword>
<organism evidence="7">
    <name type="scientific">uncultured Sulfurovum sp</name>
    <dbReference type="NCBI Taxonomy" id="269237"/>
    <lineage>
        <taxon>Bacteria</taxon>
        <taxon>Pseudomonadati</taxon>
        <taxon>Campylobacterota</taxon>
        <taxon>Epsilonproteobacteria</taxon>
        <taxon>Campylobacterales</taxon>
        <taxon>Sulfurovaceae</taxon>
        <taxon>Sulfurovum</taxon>
        <taxon>environmental samples</taxon>
    </lineage>
</organism>
<feature type="transmembrane region" description="Helical" evidence="6">
    <location>
        <begin position="302"/>
        <end position="321"/>
    </location>
</feature>
<feature type="transmembrane region" description="Helical" evidence="6">
    <location>
        <begin position="238"/>
        <end position="258"/>
    </location>
</feature>
<dbReference type="InterPro" id="IPR002549">
    <property type="entry name" value="AI-2E-like"/>
</dbReference>
<feature type="transmembrane region" description="Helical" evidence="6">
    <location>
        <begin position="207"/>
        <end position="231"/>
    </location>
</feature>
<evidence type="ECO:0000256" key="4">
    <source>
        <dbReference type="ARBA" id="ARBA00022989"/>
    </source>
</evidence>
<evidence type="ECO:0000256" key="3">
    <source>
        <dbReference type="ARBA" id="ARBA00022692"/>
    </source>
</evidence>
<proteinExistence type="inferred from homology"/>
<comment type="similarity">
    <text evidence="2">Belongs to the autoinducer-2 exporter (AI-2E) (TC 2.A.86) family.</text>
</comment>
<feature type="transmembrane region" description="Helical" evidence="6">
    <location>
        <begin position="73"/>
        <end position="98"/>
    </location>
</feature>
<dbReference type="PANTHER" id="PTHR21716:SF4">
    <property type="entry name" value="TRANSMEMBRANE PROTEIN 245"/>
    <property type="match status" value="1"/>
</dbReference>
<evidence type="ECO:0000256" key="6">
    <source>
        <dbReference type="SAM" id="Phobius"/>
    </source>
</evidence>
<accession>A0A6S6TNW5</accession>
<comment type="subcellular location">
    <subcellularLocation>
        <location evidence="1">Membrane</location>
        <topology evidence="1">Multi-pass membrane protein</topology>
    </subcellularLocation>
</comment>
<gene>
    <name evidence="7" type="ORF">HELGO_WM4638</name>
</gene>
<evidence type="ECO:0000256" key="1">
    <source>
        <dbReference type="ARBA" id="ARBA00004141"/>
    </source>
</evidence>
<dbReference type="Pfam" id="PF01594">
    <property type="entry name" value="AI-2E_transport"/>
    <property type="match status" value="1"/>
</dbReference>
<dbReference type="AlphaFoldDB" id="A0A6S6TNW5"/>
<dbReference type="EMBL" id="CACVAS010000105">
    <property type="protein sequence ID" value="CAA6818018.1"/>
    <property type="molecule type" value="Genomic_DNA"/>
</dbReference>
<evidence type="ECO:0000256" key="2">
    <source>
        <dbReference type="ARBA" id="ARBA00009773"/>
    </source>
</evidence>
<dbReference type="GO" id="GO:0016020">
    <property type="term" value="C:membrane"/>
    <property type="evidence" value="ECO:0007669"/>
    <property type="project" value="UniProtKB-SubCell"/>
</dbReference>
<feature type="transmembrane region" description="Helical" evidence="6">
    <location>
        <begin position="20"/>
        <end position="53"/>
    </location>
</feature>
<evidence type="ECO:0000313" key="7">
    <source>
        <dbReference type="EMBL" id="CAA6818018.1"/>
    </source>
</evidence>
<feature type="transmembrane region" description="Helical" evidence="6">
    <location>
        <begin position="270"/>
        <end position="290"/>
    </location>
</feature>
<keyword evidence="3 6" id="KW-0812">Transmembrane</keyword>
<keyword evidence="4 6" id="KW-1133">Transmembrane helix</keyword>
<evidence type="ECO:0000256" key="5">
    <source>
        <dbReference type="ARBA" id="ARBA00023136"/>
    </source>
</evidence>
<sequence>MSILNLLGRRMDSLMTKSSLMVTALFVLAIVGAYSVYAPYLLSLTVAILLTMATFNLSKKLVAWTNSAKISSAISTFLLSLLLFAPIVYLATIGVGYVTQVDSAGIKETVHTVREYLEQAPFFNELSKQYLNDDKISNYIEESTHYITALGSAGLSFMKNMFFVVVFYFFINFYGDRFFDMVLKLLPVSAPKGSKIMHEISATMEVVFFSIIVTAIFEGILFGIIMSYFGFNGLLFGVIYGFASLVPIVGGIMVWAPVSLYALTQIDSHTAIVIATYSVVIISIIADTFIKPMIIQVIKEDFLKCTVQVNSIVIFFSIFAGMSTHGFWGMILGPAVTSFLIAITKVYVNYAEK</sequence>
<feature type="transmembrane region" description="Helical" evidence="6">
    <location>
        <begin position="146"/>
        <end position="171"/>
    </location>
</feature>
<feature type="transmembrane region" description="Helical" evidence="6">
    <location>
        <begin position="327"/>
        <end position="348"/>
    </location>
</feature>
<dbReference type="PANTHER" id="PTHR21716">
    <property type="entry name" value="TRANSMEMBRANE PROTEIN"/>
    <property type="match status" value="1"/>
</dbReference>
<name>A0A6S6TNW5_9BACT</name>
<reference evidence="7" key="1">
    <citation type="submission" date="2020-01" db="EMBL/GenBank/DDBJ databases">
        <authorList>
            <person name="Meier V. D."/>
            <person name="Meier V D."/>
        </authorList>
    </citation>
    <scope>NUCLEOTIDE SEQUENCE</scope>
    <source>
        <strain evidence="7">HLG_WM_MAG_01</strain>
    </source>
</reference>
<protein>
    <submittedName>
        <fullName evidence="7">Acid membrane antigen A</fullName>
    </submittedName>
</protein>